<dbReference type="Proteomes" id="UP000693946">
    <property type="component" value="Linkage Group LG21"/>
</dbReference>
<dbReference type="EMBL" id="JAGKHQ010000014">
    <property type="protein sequence ID" value="KAG7499483.1"/>
    <property type="molecule type" value="Genomic_DNA"/>
</dbReference>
<evidence type="ECO:0000256" key="3">
    <source>
        <dbReference type="ARBA" id="ARBA00053886"/>
    </source>
</evidence>
<feature type="compositionally biased region" description="Polar residues" evidence="9">
    <location>
        <begin position="63"/>
        <end position="72"/>
    </location>
</feature>
<dbReference type="PANTHER" id="PTHR15048">
    <property type="entry name" value="STARCH-BINDING DOMAIN-CONTAINING PROTEIN 1"/>
    <property type="match status" value="1"/>
</dbReference>
<gene>
    <name evidence="11" type="ORF">JOB18_039689</name>
</gene>
<dbReference type="GO" id="GO:0030315">
    <property type="term" value="C:T-tubule"/>
    <property type="evidence" value="ECO:0007669"/>
    <property type="project" value="UniProtKB-SubCell"/>
</dbReference>
<name>A0AAV6R4D6_SOLSE</name>
<feature type="compositionally biased region" description="Polar residues" evidence="9">
    <location>
        <begin position="404"/>
        <end position="423"/>
    </location>
</feature>
<evidence type="ECO:0000313" key="12">
    <source>
        <dbReference type="Proteomes" id="UP000693946"/>
    </source>
</evidence>
<dbReference type="SMART" id="SM01065">
    <property type="entry name" value="CBM_2"/>
    <property type="match status" value="1"/>
</dbReference>
<evidence type="ECO:0000256" key="1">
    <source>
        <dbReference type="ARBA" id="ARBA00004643"/>
    </source>
</evidence>
<feature type="compositionally biased region" description="Polar residues" evidence="9">
    <location>
        <begin position="524"/>
        <end position="538"/>
    </location>
</feature>
<dbReference type="PANTHER" id="PTHR15048:SF0">
    <property type="entry name" value="STARCH-BINDING DOMAIN-CONTAINING PROTEIN 1"/>
    <property type="match status" value="1"/>
</dbReference>
<protein>
    <recommendedName>
        <fullName evidence="6">Starch-binding domain-containing protein 1</fullName>
    </recommendedName>
    <alternativeName>
        <fullName evidence="7">Genethonin-1</fullName>
    </alternativeName>
    <alternativeName>
        <fullName evidence="8">Glycophagy cargo receptor stbd1</fullName>
    </alternativeName>
</protein>
<feature type="region of interest" description="Disordered" evidence="9">
    <location>
        <begin position="395"/>
        <end position="428"/>
    </location>
</feature>
<evidence type="ECO:0000259" key="10">
    <source>
        <dbReference type="PROSITE" id="PS51166"/>
    </source>
</evidence>
<comment type="subcellular location">
    <subcellularLocation>
        <location evidence="2">Cell membrane</location>
        <location evidence="2">Sarcolemma</location>
        <location evidence="2">T-tubule</location>
    </subcellularLocation>
    <subcellularLocation>
        <location evidence="1">Endoplasmic reticulum membrane</location>
        <topology evidence="1">Single-pass type III membrane protein</topology>
    </subcellularLocation>
    <subcellularLocation>
        <location evidence="4">Preautophagosomal structure membrane</location>
        <topology evidence="4">Single-pass type III membrane protein</topology>
    </subcellularLocation>
</comment>
<sequence length="833" mass="92174">MSVGRLKITTEDSVRGINRHSTLFFLSPADGVQSGMKEEGDPKVRHRRAAPAAAAEKKHRPLYSSSPASDVQMTGDKHAASDLTDATTVEQDSHEEAKTFEAEEKAKQEKEYFQCVSSSHVNFDPPAPCVNDNVVNDGLRQDNKVAPEINGTESNSEDQSDNLDHSEHSCNHFSPEEERSEAQQGRQTETCPSKSGLNLSPSQQDKATPSVLDSDVTGKDLGDDQVPTAAEFDTRPPQSRQTDQEDEHGLVDQDEGVISTEADQVKEKIPTSVDSDSPSVELKPSHLNEPVNVDNLEEAEISGLEGYPEVSVDLQPPQSGLKVEELATSLEKETDLTIPDSYLPSTNKDLKYEKNEAAAEESADLHVLPSYKDQTTGQTVNGETYNKTSVSAASDIVPGDTAAPDSSETVNAPLTGEETSCSHLPSVCQEPKRDHREIIETFTETQIPVTNAGVYIAKSVMSEQISDPDMWTLSQNQESDQIQNNEDPSVVAHDLIHPLSQIKLQPFEQSELNVPSPGVGEESGISSMTVSPDVQDSGNEFGKIVDDMVDGDPESEEMTKAQNIVLSVFSTETTGVTLRHTDWNQYDLFAVNEDTFGHEIEDSYHSAMEQFMMQIAGNGLSSADEPKKLSDMKGTFEVMEIKEKTEVVRITKKAENGAENETEELYEKTEISIMEATMDNNEWIMDSNYQFPPWMSPYIAPSAQDHTKTRELPTEDATDGVCRDTENYKKGQPMSQNINVTFRIHYVTDSPYQMVAVTGNQQELGNWKKYFLMESAKDGLWTAVVSLPTESRVEWKFVVVDRGEVCRWEECDNRLLDTGRGDALTVHKLWGIL</sequence>
<dbReference type="GO" id="GO:0005789">
    <property type="term" value="C:endoplasmic reticulum membrane"/>
    <property type="evidence" value="ECO:0007669"/>
    <property type="project" value="UniProtKB-SubCell"/>
</dbReference>
<evidence type="ECO:0000256" key="7">
    <source>
        <dbReference type="ARBA" id="ARBA00075794"/>
    </source>
</evidence>
<dbReference type="GO" id="GO:0061723">
    <property type="term" value="P:glycophagy"/>
    <property type="evidence" value="ECO:0007669"/>
    <property type="project" value="UniProtKB-ARBA"/>
</dbReference>
<feature type="compositionally biased region" description="Polar residues" evidence="9">
    <location>
        <begin position="182"/>
        <end position="207"/>
    </location>
</feature>
<evidence type="ECO:0000256" key="5">
    <source>
        <dbReference type="ARBA" id="ARBA00062412"/>
    </source>
</evidence>
<comment type="function">
    <text evidence="3">Acts as a cargo receptor for glycogen. Delivers its cargo to an autophagic pathway called glycophagy, resulting in the transport of glycogen to lysosomes.</text>
</comment>
<feature type="region of interest" description="Disordered" evidence="9">
    <location>
        <begin position="31"/>
        <end position="291"/>
    </location>
</feature>
<dbReference type="AlphaFoldDB" id="A0AAV6R4D6"/>
<dbReference type="GO" id="GO:0034045">
    <property type="term" value="C:phagophore assembly site membrane"/>
    <property type="evidence" value="ECO:0007669"/>
    <property type="project" value="UniProtKB-SubCell"/>
</dbReference>
<evidence type="ECO:0000256" key="9">
    <source>
        <dbReference type="SAM" id="MobiDB-lite"/>
    </source>
</evidence>
<organism evidence="11 12">
    <name type="scientific">Solea senegalensis</name>
    <name type="common">Senegalese sole</name>
    <dbReference type="NCBI Taxonomy" id="28829"/>
    <lineage>
        <taxon>Eukaryota</taxon>
        <taxon>Metazoa</taxon>
        <taxon>Chordata</taxon>
        <taxon>Craniata</taxon>
        <taxon>Vertebrata</taxon>
        <taxon>Euteleostomi</taxon>
        <taxon>Actinopterygii</taxon>
        <taxon>Neopterygii</taxon>
        <taxon>Teleostei</taxon>
        <taxon>Neoteleostei</taxon>
        <taxon>Acanthomorphata</taxon>
        <taxon>Carangaria</taxon>
        <taxon>Pleuronectiformes</taxon>
        <taxon>Pleuronectoidei</taxon>
        <taxon>Soleidae</taxon>
        <taxon>Solea</taxon>
    </lineage>
</organism>
<evidence type="ECO:0000256" key="6">
    <source>
        <dbReference type="ARBA" id="ARBA00073038"/>
    </source>
</evidence>
<keyword evidence="12" id="KW-1185">Reference proteome</keyword>
<feature type="region of interest" description="Disordered" evidence="9">
    <location>
        <begin position="511"/>
        <end position="538"/>
    </location>
</feature>
<dbReference type="InterPro" id="IPR002044">
    <property type="entry name" value="CBM20"/>
</dbReference>
<proteinExistence type="predicted"/>
<accession>A0AAV6R4D6</accession>
<comment type="caution">
    <text evidence="11">The sequence shown here is derived from an EMBL/GenBank/DDBJ whole genome shotgun (WGS) entry which is preliminary data.</text>
</comment>
<comment type="subunit">
    <text evidence="5">Interacts with the ATG8 family proteins GABARAP and GABARAPL1. Interacts with several glycogen-associated proteins, such as GYS2 (liver glycogen synthase), GDE (glycogen debranching enzyme), GBE1 (glycogen branching enzyme 1) and EPM2A (Laforin).</text>
</comment>
<evidence type="ECO:0000256" key="4">
    <source>
        <dbReference type="ARBA" id="ARBA00060405"/>
    </source>
</evidence>
<feature type="domain" description="CBM20" evidence="10">
    <location>
        <begin position="732"/>
        <end position="832"/>
    </location>
</feature>
<feature type="compositionally biased region" description="Basic and acidic residues" evidence="9">
    <location>
        <begin position="91"/>
        <end position="112"/>
    </location>
</feature>
<dbReference type="Pfam" id="PF00686">
    <property type="entry name" value="CBM_20"/>
    <property type="match status" value="1"/>
</dbReference>
<dbReference type="FunFam" id="2.60.40.10:FF:000552">
    <property type="entry name" value="Related to glucoamylase"/>
    <property type="match status" value="1"/>
</dbReference>
<evidence type="ECO:0000256" key="2">
    <source>
        <dbReference type="ARBA" id="ARBA00024012"/>
    </source>
</evidence>
<dbReference type="PROSITE" id="PS51166">
    <property type="entry name" value="CBM20"/>
    <property type="match status" value="1"/>
</dbReference>
<evidence type="ECO:0000256" key="8">
    <source>
        <dbReference type="ARBA" id="ARBA00076001"/>
    </source>
</evidence>
<reference evidence="11 12" key="1">
    <citation type="journal article" date="2021" name="Sci. Rep.">
        <title>Chromosome anchoring in Senegalese sole (Solea senegalensis) reveals sex-associated markers and genome rearrangements in flatfish.</title>
        <authorList>
            <person name="Guerrero-Cozar I."/>
            <person name="Gomez-Garrido J."/>
            <person name="Berbel C."/>
            <person name="Martinez-Blanch J.F."/>
            <person name="Alioto T."/>
            <person name="Claros M.G."/>
            <person name="Gagnaire P.A."/>
            <person name="Manchado M."/>
        </authorList>
    </citation>
    <scope>NUCLEOTIDE SEQUENCE [LARGE SCALE GENOMIC DNA]</scope>
    <source>
        <strain evidence="11">Sse05_10M</strain>
    </source>
</reference>
<feature type="compositionally biased region" description="Basic and acidic residues" evidence="9">
    <location>
        <begin position="162"/>
        <end position="181"/>
    </location>
</feature>
<evidence type="ECO:0000313" key="11">
    <source>
        <dbReference type="EMBL" id="KAG7499483.1"/>
    </source>
</evidence>
<dbReference type="GO" id="GO:2001070">
    <property type="term" value="F:starch binding"/>
    <property type="evidence" value="ECO:0007669"/>
    <property type="project" value="InterPro"/>
</dbReference>